<dbReference type="Gene3D" id="1.10.760.10">
    <property type="entry name" value="Cytochrome c-like domain"/>
    <property type="match status" value="1"/>
</dbReference>
<evidence type="ECO:0008006" key="3">
    <source>
        <dbReference type="Google" id="ProtNLM"/>
    </source>
</evidence>
<reference evidence="1 2" key="2">
    <citation type="submission" date="2015-01" db="EMBL/GenBank/DDBJ databases">
        <authorList>
            <consortium name="NBRP consortium"/>
            <person name="Sawabe T."/>
            <person name="Meirelles P."/>
            <person name="Feng G."/>
            <person name="Sayaka M."/>
            <person name="Hattori M."/>
            <person name="Ohkuma M."/>
        </authorList>
    </citation>
    <scope>NUCLEOTIDE SEQUENCE [LARGE SCALE GENOMIC DNA]</scope>
    <source>
        <strain evidence="2">JCM 19231</strain>
    </source>
</reference>
<dbReference type="GO" id="GO:0020037">
    <property type="term" value="F:heme binding"/>
    <property type="evidence" value="ECO:0007669"/>
    <property type="project" value="InterPro"/>
</dbReference>
<reference evidence="1 2" key="1">
    <citation type="submission" date="2015-01" db="EMBL/GenBank/DDBJ databases">
        <title>Vibrio sp. C1 JCM 19231 whole genome shotgun sequence.</title>
        <authorList>
            <person name="Sawabe T."/>
            <person name="Meirelles P."/>
            <person name="Feng G."/>
            <person name="Sayaka M."/>
            <person name="Hattori M."/>
            <person name="Ohkuma M."/>
        </authorList>
    </citation>
    <scope>NUCLEOTIDE SEQUENCE [LARGE SCALE GENOMIC DNA]</scope>
    <source>
        <strain evidence="2">JCM 19231</strain>
    </source>
</reference>
<comment type="caution">
    <text evidence="1">The sequence shown here is derived from an EMBL/GenBank/DDBJ whole genome shotgun (WGS) entry which is preliminary data.</text>
</comment>
<proteinExistence type="predicted"/>
<dbReference type="InterPro" id="IPR036909">
    <property type="entry name" value="Cyt_c-like_dom_sf"/>
</dbReference>
<keyword evidence="2" id="KW-1185">Reference proteome</keyword>
<accession>A0A0B8P3V4</accession>
<gene>
    <name evidence="1" type="ORF">JCM19231_5755</name>
</gene>
<dbReference type="EMBL" id="BBRZ01000061">
    <property type="protein sequence ID" value="GAM57679.1"/>
    <property type="molecule type" value="Genomic_DNA"/>
</dbReference>
<evidence type="ECO:0000313" key="2">
    <source>
        <dbReference type="Proteomes" id="UP000031671"/>
    </source>
</evidence>
<dbReference type="Proteomes" id="UP000031671">
    <property type="component" value="Unassembled WGS sequence"/>
</dbReference>
<evidence type="ECO:0000313" key="1">
    <source>
        <dbReference type="EMBL" id="GAM57679.1"/>
    </source>
</evidence>
<dbReference type="AlphaFoldDB" id="A0A0B8P3V4"/>
<organism evidence="1 2">
    <name type="scientific">Vibrio ishigakensis</name>
    <dbReference type="NCBI Taxonomy" id="1481914"/>
    <lineage>
        <taxon>Bacteria</taxon>
        <taxon>Pseudomonadati</taxon>
        <taxon>Pseudomonadota</taxon>
        <taxon>Gammaproteobacteria</taxon>
        <taxon>Vibrionales</taxon>
        <taxon>Vibrionaceae</taxon>
        <taxon>Vibrio</taxon>
    </lineage>
</organism>
<name>A0A0B8P3V4_9VIBR</name>
<dbReference type="GO" id="GO:0009055">
    <property type="term" value="F:electron transfer activity"/>
    <property type="evidence" value="ECO:0007669"/>
    <property type="project" value="InterPro"/>
</dbReference>
<protein>
    <recommendedName>
        <fullName evidence="3">Cytochrome c551 peroxidase</fullName>
    </recommendedName>
</protein>
<sequence>MAKVQLGKELSEQSIEDIHSFLQTLTGEKPQILQGGVKCKKLRDIPSFNHTARRVL</sequence>